<sequence length="592" mass="65487">MRKKTFIILIFCLFFIGISAGYASNATDYSSNLGENNIESNNIQDIAQENVNNLSSTNESANKVKNTSNTNSNINTNNNTNNNPKTTVTGKAAAGEPSKLTQSQILKASKTINTYIKKYKKLPNSITIGGYKFSMPEYMYILSKYIHYQYNQKSTSVTIKYNVKNPSNPTGVTIKGSLTKAQYYSYSKKIIKYINSNNRIPNYLTTKLGTMQYQTVISMLNKIVYFKSVKGYLPSKITVKISKNNNINKVIPKYTRLITPSKPTVSSGISLADIKDAASRVNAFVNQNDELPNYVEINSKKYTMSNFLYLLSCAITNINSGSSSGISSISVSNPTKPAGNSINGKLSKANFVSLAKNVTKFIKSNKQAPNYANSPIGKIQFQTIVWEFSKIIEYSSKNNKLPSSVTINVKSNNPINSGGTGGGSSAKTTVLNDKNTFSTSELQKYLKNTKNCLVTNSEIQKLATSITKDCNNDLEKATAIYNWMQKNIDYSFYYDTKYGAVKTSQLKYGNCVDQAHLSIALYRASGLAARYVHGTCTFSSGNVYGHVWVQVLIDDTWTVSDTTSSRNDLGVVNNWNPNTYKLKSGKVAEILF</sequence>
<evidence type="ECO:0000313" key="2">
    <source>
        <dbReference type="Proteomes" id="UP000825015"/>
    </source>
</evidence>
<accession>A0ACA8R1P3</accession>
<gene>
    <name evidence="1" type="ORF">MarbSA_04590</name>
</gene>
<organism evidence="1 2">
    <name type="scientific">Methanobrevibacter arboriphilus</name>
    <dbReference type="NCBI Taxonomy" id="39441"/>
    <lineage>
        <taxon>Archaea</taxon>
        <taxon>Methanobacteriati</taxon>
        <taxon>Methanobacteriota</taxon>
        <taxon>Methanomada group</taxon>
        <taxon>Methanobacteria</taxon>
        <taxon>Methanobacteriales</taxon>
        <taxon>Methanobacteriaceae</taxon>
        <taxon>Methanobrevibacter</taxon>
    </lineage>
</organism>
<proteinExistence type="predicted"/>
<name>A0ACA8R1P3_METAZ</name>
<dbReference type="Proteomes" id="UP000825015">
    <property type="component" value="Chromosome"/>
</dbReference>
<dbReference type="EMBL" id="AP019779">
    <property type="protein sequence ID" value="BBL61419.1"/>
    <property type="molecule type" value="Genomic_DNA"/>
</dbReference>
<protein>
    <submittedName>
        <fullName evidence="1">Uncharacterized protein</fullName>
    </submittedName>
</protein>
<evidence type="ECO:0000313" key="1">
    <source>
        <dbReference type="EMBL" id="BBL61419.1"/>
    </source>
</evidence>
<reference evidence="1" key="1">
    <citation type="submission" date="2019-06" db="EMBL/GenBank/DDBJ databases">
        <title>Complete genome sequence of Methanobrevibacter arboriphilus strain SA.</title>
        <authorList>
            <person name="Asakawa S."/>
        </authorList>
    </citation>
    <scope>NUCLEOTIDE SEQUENCE</scope>
    <source>
        <strain evidence="1">SA</strain>
    </source>
</reference>
<keyword evidence="2" id="KW-1185">Reference proteome</keyword>